<keyword evidence="2" id="KW-1185">Reference proteome</keyword>
<dbReference type="AlphaFoldDB" id="A0A5C6CGZ0"/>
<gene>
    <name evidence="1" type="ORF">Pla52o_29880</name>
</gene>
<dbReference type="Proteomes" id="UP000316304">
    <property type="component" value="Unassembled WGS sequence"/>
</dbReference>
<dbReference type="EMBL" id="SJPT01000004">
    <property type="protein sequence ID" value="TWU23452.1"/>
    <property type="molecule type" value="Genomic_DNA"/>
</dbReference>
<organism evidence="1 2">
    <name type="scientific">Novipirellula galeiformis</name>
    <dbReference type="NCBI Taxonomy" id="2528004"/>
    <lineage>
        <taxon>Bacteria</taxon>
        <taxon>Pseudomonadati</taxon>
        <taxon>Planctomycetota</taxon>
        <taxon>Planctomycetia</taxon>
        <taxon>Pirellulales</taxon>
        <taxon>Pirellulaceae</taxon>
        <taxon>Novipirellula</taxon>
    </lineage>
</organism>
<proteinExistence type="predicted"/>
<sequence>MDLTYIVQWKACKKDFETLTGKKKPAEKTLGIFRKSSSLEDALKKVDKAYADLGVKNGKGTLEAKDIATYDKVVLAFKKDGEKYIKLLEATLAKEADADSAYGKAVVMLKKRIKAMTVTMNTMGVTYANQLTAMTAKEKAVAVVIPGTQSGLKKMSAFLAKVEAQKTVETKVAVFNSGIVTAARDITQNIKNAMSFQKKGMVTWKGKDLDGVVKIMTAWANDGRALPKNADAAGVKKEMSALVQVVKAVKEWVKANS</sequence>
<evidence type="ECO:0000313" key="2">
    <source>
        <dbReference type="Proteomes" id="UP000316304"/>
    </source>
</evidence>
<dbReference type="OrthoDB" id="7382967at2"/>
<comment type="caution">
    <text evidence="1">The sequence shown here is derived from an EMBL/GenBank/DDBJ whole genome shotgun (WGS) entry which is preliminary data.</text>
</comment>
<reference evidence="1 2" key="1">
    <citation type="submission" date="2019-02" db="EMBL/GenBank/DDBJ databases">
        <title>Deep-cultivation of Planctomycetes and their phenomic and genomic characterization uncovers novel biology.</title>
        <authorList>
            <person name="Wiegand S."/>
            <person name="Jogler M."/>
            <person name="Boedeker C."/>
            <person name="Pinto D."/>
            <person name="Vollmers J."/>
            <person name="Rivas-Marin E."/>
            <person name="Kohn T."/>
            <person name="Peeters S.H."/>
            <person name="Heuer A."/>
            <person name="Rast P."/>
            <person name="Oberbeckmann S."/>
            <person name="Bunk B."/>
            <person name="Jeske O."/>
            <person name="Meyerdierks A."/>
            <person name="Storesund J.E."/>
            <person name="Kallscheuer N."/>
            <person name="Luecker S."/>
            <person name="Lage O.M."/>
            <person name="Pohl T."/>
            <person name="Merkel B.J."/>
            <person name="Hornburger P."/>
            <person name="Mueller R.-W."/>
            <person name="Bruemmer F."/>
            <person name="Labrenz M."/>
            <person name="Spormann A.M."/>
            <person name="Op Den Camp H."/>
            <person name="Overmann J."/>
            <person name="Amann R."/>
            <person name="Jetten M.S.M."/>
            <person name="Mascher T."/>
            <person name="Medema M.H."/>
            <person name="Devos D.P."/>
            <person name="Kaster A.-K."/>
            <person name="Ovreas L."/>
            <person name="Rohde M."/>
            <person name="Galperin M.Y."/>
            <person name="Jogler C."/>
        </authorList>
    </citation>
    <scope>NUCLEOTIDE SEQUENCE [LARGE SCALE GENOMIC DNA]</scope>
    <source>
        <strain evidence="1 2">Pla52o</strain>
    </source>
</reference>
<evidence type="ECO:0000313" key="1">
    <source>
        <dbReference type="EMBL" id="TWU23452.1"/>
    </source>
</evidence>
<protein>
    <submittedName>
        <fullName evidence="1">Uncharacterized protein</fullName>
    </submittedName>
</protein>
<name>A0A5C6CGZ0_9BACT</name>
<accession>A0A5C6CGZ0</accession>
<dbReference type="RefSeq" id="WP_146595157.1">
    <property type="nucleotide sequence ID" value="NZ_SJPT01000004.1"/>
</dbReference>